<comment type="similarity">
    <text evidence="1">Belongs to the GerABKA family.</text>
</comment>
<feature type="transmembrane region" description="Helical" evidence="3">
    <location>
        <begin position="360"/>
        <end position="381"/>
    </location>
</feature>
<evidence type="ECO:0008006" key="6">
    <source>
        <dbReference type="Google" id="ProtNLM"/>
    </source>
</evidence>
<dbReference type="RefSeq" id="WP_310224952.1">
    <property type="nucleotide sequence ID" value="NZ_JAVDSB010000001.1"/>
</dbReference>
<keyword evidence="2 3" id="KW-0472">Membrane</keyword>
<dbReference type="Pfam" id="PF03323">
    <property type="entry name" value="GerA"/>
    <property type="match status" value="1"/>
</dbReference>
<keyword evidence="3" id="KW-1133">Transmembrane helix</keyword>
<comment type="caution">
    <text evidence="4">The sequence shown here is derived from an EMBL/GenBank/DDBJ whole genome shotgun (WGS) entry which is preliminary data.</text>
</comment>
<evidence type="ECO:0000313" key="5">
    <source>
        <dbReference type="Proteomes" id="UP001267290"/>
    </source>
</evidence>
<gene>
    <name evidence="4" type="ORF">J2736_001545</name>
</gene>
<protein>
    <recommendedName>
        <fullName evidence="6">GerA spore germination protein</fullName>
    </recommendedName>
</protein>
<dbReference type="EMBL" id="JAVDSB010000001">
    <property type="protein sequence ID" value="MDR6550362.1"/>
    <property type="molecule type" value="Genomic_DNA"/>
</dbReference>
<name>A0ABU1NSA0_9BACL</name>
<accession>A0ABU1NSA0</accession>
<reference evidence="4 5" key="1">
    <citation type="submission" date="2023-07" db="EMBL/GenBank/DDBJ databases">
        <title>Sorghum-associated microbial communities from plants grown in Nebraska, USA.</title>
        <authorList>
            <person name="Schachtman D."/>
        </authorList>
    </citation>
    <scope>NUCLEOTIDE SEQUENCE [LARGE SCALE GENOMIC DNA]</scope>
    <source>
        <strain evidence="4 5">CC258</strain>
    </source>
</reference>
<feature type="transmembrane region" description="Helical" evidence="3">
    <location>
        <begin position="269"/>
        <end position="288"/>
    </location>
</feature>
<evidence type="ECO:0000256" key="2">
    <source>
        <dbReference type="ARBA" id="ARBA00023136"/>
    </source>
</evidence>
<sequence>MDSLLHSLLREAESNCDLKVKSLQLASDCLWLVYFESIVSCQDTIDFIWNSGIISSDSFNDICNRLMGKELYSEEMNELHNGKVVVLDSQGERAFSFQGKLLTLTREIEKPENEFMPFSSGIAFVESLTTNIGLLRNAIKAQFLVAEGYTFHGKATKKASLIYHSKQVDKELLHQIRSLLQEASGKDLQSGQDLIKILGCNRFNFFPPFFRTEVPMQAISSMMSGRVLLMIEGDPVAYVLPIIFSDFIALEWDKQLPILLMLGVRCIRLLSLVIALLAPGFYVALVSVNPEALRIELALSVASSRIGIPLPTFLEMLFLMTVSEIIIEATQRLPKVIAASVTVSGGIILGTAIVDAKLVSNLVIIIASVSGTASFAFPNYFNSLTIRIMRIGIIVLSAMFGLFGLFGGFIAICFYFCGIERFSVPFLSFLNSKKIGQS</sequence>
<feature type="transmembrane region" description="Helical" evidence="3">
    <location>
        <begin position="393"/>
        <end position="417"/>
    </location>
</feature>
<evidence type="ECO:0000256" key="1">
    <source>
        <dbReference type="ARBA" id="ARBA00005278"/>
    </source>
</evidence>
<proteinExistence type="inferred from homology"/>
<dbReference type="Proteomes" id="UP001267290">
    <property type="component" value="Unassembled WGS sequence"/>
</dbReference>
<dbReference type="InterPro" id="IPR004995">
    <property type="entry name" value="Spore_Ger"/>
</dbReference>
<evidence type="ECO:0000313" key="4">
    <source>
        <dbReference type="EMBL" id="MDR6550362.1"/>
    </source>
</evidence>
<organism evidence="4 5">
    <name type="scientific">Paenibacillus qinlingensis</name>
    <dbReference type="NCBI Taxonomy" id="1837343"/>
    <lineage>
        <taxon>Bacteria</taxon>
        <taxon>Bacillati</taxon>
        <taxon>Bacillota</taxon>
        <taxon>Bacilli</taxon>
        <taxon>Bacillales</taxon>
        <taxon>Paenibacillaceae</taxon>
        <taxon>Paenibacillus</taxon>
    </lineage>
</organism>
<dbReference type="PANTHER" id="PTHR22550:SF5">
    <property type="entry name" value="LEUCINE ZIPPER PROTEIN 4"/>
    <property type="match status" value="1"/>
</dbReference>
<feature type="transmembrane region" description="Helical" evidence="3">
    <location>
        <begin position="336"/>
        <end position="354"/>
    </location>
</feature>
<dbReference type="InterPro" id="IPR050768">
    <property type="entry name" value="UPF0353/GerABKA_families"/>
</dbReference>
<evidence type="ECO:0000256" key="3">
    <source>
        <dbReference type="SAM" id="Phobius"/>
    </source>
</evidence>
<dbReference type="PANTHER" id="PTHR22550">
    <property type="entry name" value="SPORE GERMINATION PROTEIN"/>
    <property type="match status" value="1"/>
</dbReference>
<keyword evidence="3" id="KW-0812">Transmembrane</keyword>
<keyword evidence="5" id="KW-1185">Reference proteome</keyword>